<accession>A0A7H2BLT0</accession>
<keyword evidence="1" id="KW-0175">Coiled coil</keyword>
<dbReference type="AlphaFoldDB" id="A0A7H2BLT0"/>
<organism evidence="2 3">
    <name type="scientific">Rothia amarae</name>
    <dbReference type="NCBI Taxonomy" id="169480"/>
    <lineage>
        <taxon>Bacteria</taxon>
        <taxon>Bacillati</taxon>
        <taxon>Actinomycetota</taxon>
        <taxon>Actinomycetes</taxon>
        <taxon>Micrococcales</taxon>
        <taxon>Micrococcaceae</taxon>
        <taxon>Rothia</taxon>
    </lineage>
</organism>
<feature type="coiled-coil region" evidence="1">
    <location>
        <begin position="46"/>
        <end position="73"/>
    </location>
</feature>
<gene>
    <name evidence="2" type="ORF">IDM48_04280</name>
</gene>
<proteinExistence type="predicted"/>
<keyword evidence="3" id="KW-1185">Reference proteome</keyword>
<protein>
    <submittedName>
        <fullName evidence="2">Uncharacterized protein</fullName>
    </submittedName>
</protein>
<evidence type="ECO:0000313" key="3">
    <source>
        <dbReference type="Proteomes" id="UP000516421"/>
    </source>
</evidence>
<dbReference type="EMBL" id="CP061538">
    <property type="protein sequence ID" value="QNV40626.1"/>
    <property type="molecule type" value="Genomic_DNA"/>
</dbReference>
<dbReference type="Proteomes" id="UP000516421">
    <property type="component" value="Chromosome"/>
</dbReference>
<reference evidence="2 3" key="1">
    <citation type="submission" date="2020-09" db="EMBL/GenBank/DDBJ databases">
        <title>Investigation of environmental microbe.</title>
        <authorList>
            <person name="Ou Y."/>
            <person name="Kang Q."/>
        </authorList>
    </citation>
    <scope>NUCLEOTIDE SEQUENCE [LARGE SCALE GENOMIC DNA]</scope>
    <source>
        <strain evidence="2 3">KJZ-9</strain>
    </source>
</reference>
<evidence type="ECO:0000256" key="1">
    <source>
        <dbReference type="SAM" id="Coils"/>
    </source>
</evidence>
<evidence type="ECO:0000313" key="2">
    <source>
        <dbReference type="EMBL" id="QNV40626.1"/>
    </source>
</evidence>
<name>A0A7H2BLT0_9MICC</name>
<sequence length="73" mass="8677">MNIYEYKTIEIPKMNAEERLKHRWEAYTALKAYHLRQIEEGFVHTAVETLVKVAELENEIESLQVEIEEAKND</sequence>
<dbReference type="RefSeq" id="WP_190618193.1">
    <property type="nucleotide sequence ID" value="NZ_CP061538.1"/>
</dbReference>
<dbReference type="KEGG" id="rama:IDM48_04280"/>